<dbReference type="EMBL" id="VENP01000020">
    <property type="protein sequence ID" value="TNU74876.1"/>
    <property type="molecule type" value="Genomic_DNA"/>
</dbReference>
<dbReference type="InterPro" id="IPR001466">
    <property type="entry name" value="Beta-lactam-related"/>
</dbReference>
<dbReference type="OrthoDB" id="3863176at2"/>
<dbReference type="Proteomes" id="UP000313849">
    <property type="component" value="Unassembled WGS sequence"/>
</dbReference>
<protein>
    <submittedName>
        <fullName evidence="3">Beta-lactamase family protein</fullName>
    </submittedName>
</protein>
<evidence type="ECO:0000313" key="4">
    <source>
        <dbReference type="Proteomes" id="UP000313849"/>
    </source>
</evidence>
<gene>
    <name evidence="3" type="ORF">FH969_07110</name>
</gene>
<dbReference type="PANTHER" id="PTHR43283">
    <property type="entry name" value="BETA-LACTAMASE-RELATED"/>
    <property type="match status" value="1"/>
</dbReference>
<sequence>MTPTADPTADPPADPPPPALPDHPLLTIERRDALATALREAAEEPSAGVVRIDEEGETVLEHAWGLADRRHRIAMTPEHRIAVASGAKGFTALTVMSLVADGTLTLDTTARSLLCDDLPLIGEDVTIEHLLAHRSGIGDYLDDDADSAEYLLPGAMSGYVDAEDYLDVLGGHDPVFAAGTDFLYCNGGFVVLAILAQRASGVPFHDLVRTRVIEPAGLTATAYLRSDALPGDAAVGYVRVDGVWRTNVHHLPVIGGGDGGIWTTAADLVTFWDALLDARIVPRELVDDMLRERSAASEDENAYGLGFWLPAPGVVELEGMDAGSSFVSRHEIATGRTASVLTTTADAAWEVARAIR</sequence>
<comment type="caution">
    <text evidence="3">The sequence shown here is derived from an EMBL/GenBank/DDBJ whole genome shotgun (WGS) entry which is preliminary data.</text>
</comment>
<proteinExistence type="predicted"/>
<evidence type="ECO:0000313" key="3">
    <source>
        <dbReference type="EMBL" id="TNU74876.1"/>
    </source>
</evidence>
<feature type="domain" description="Beta-lactamase-related" evidence="2">
    <location>
        <begin position="51"/>
        <end position="346"/>
    </location>
</feature>
<organism evidence="3 4">
    <name type="scientific">Miniimonas arenae</name>
    <dbReference type="NCBI Taxonomy" id="676201"/>
    <lineage>
        <taxon>Bacteria</taxon>
        <taxon>Bacillati</taxon>
        <taxon>Actinomycetota</taxon>
        <taxon>Actinomycetes</taxon>
        <taxon>Micrococcales</taxon>
        <taxon>Beutenbergiaceae</taxon>
        <taxon>Miniimonas</taxon>
    </lineage>
</organism>
<feature type="region of interest" description="Disordered" evidence="1">
    <location>
        <begin position="1"/>
        <end position="22"/>
    </location>
</feature>
<feature type="compositionally biased region" description="Pro residues" evidence="1">
    <location>
        <begin position="9"/>
        <end position="21"/>
    </location>
</feature>
<dbReference type="Gene3D" id="3.40.710.10">
    <property type="entry name" value="DD-peptidase/beta-lactamase superfamily"/>
    <property type="match status" value="1"/>
</dbReference>
<reference evidence="3 4" key="1">
    <citation type="submission" date="2019-06" db="EMBL/GenBank/DDBJ databases">
        <title>Draft genome sequence of Miniimonas arenae KCTC 19750T isolated from sea sand.</title>
        <authorList>
            <person name="Park S.-J."/>
        </authorList>
    </citation>
    <scope>NUCLEOTIDE SEQUENCE [LARGE SCALE GENOMIC DNA]</scope>
    <source>
        <strain evidence="3 4">KCTC 19750</strain>
    </source>
</reference>
<dbReference type="Pfam" id="PF00144">
    <property type="entry name" value="Beta-lactamase"/>
    <property type="match status" value="1"/>
</dbReference>
<evidence type="ECO:0000259" key="2">
    <source>
        <dbReference type="Pfam" id="PF00144"/>
    </source>
</evidence>
<dbReference type="InterPro" id="IPR050789">
    <property type="entry name" value="Diverse_Enzym_Activities"/>
</dbReference>
<dbReference type="RefSeq" id="WP_139986631.1">
    <property type="nucleotide sequence ID" value="NZ_VENP01000020.1"/>
</dbReference>
<dbReference type="AlphaFoldDB" id="A0A5C5BCH5"/>
<dbReference type="SUPFAM" id="SSF56601">
    <property type="entry name" value="beta-lactamase/transpeptidase-like"/>
    <property type="match status" value="1"/>
</dbReference>
<dbReference type="InterPro" id="IPR012338">
    <property type="entry name" value="Beta-lactam/transpept-like"/>
</dbReference>
<accession>A0A5C5BCH5</accession>
<keyword evidence="4" id="KW-1185">Reference proteome</keyword>
<evidence type="ECO:0000256" key="1">
    <source>
        <dbReference type="SAM" id="MobiDB-lite"/>
    </source>
</evidence>
<name>A0A5C5BCH5_9MICO</name>